<accession>A0A837HQN7</accession>
<dbReference type="InterPro" id="IPR010359">
    <property type="entry name" value="IrrE_HExxH"/>
</dbReference>
<dbReference type="AlphaFoldDB" id="A0A837HQN7"/>
<gene>
    <name evidence="2" type="ORF">UT27_C0007G0048</name>
</gene>
<proteinExistence type="predicted"/>
<evidence type="ECO:0000259" key="1">
    <source>
        <dbReference type="Pfam" id="PF06114"/>
    </source>
</evidence>
<sequence length="175" mass="20116">MEEINEKARIGASRNLARDLIKKCKIKEIPISLRVIITYLQSTHNLGVYSSVNFSDKLSGILVTIEDETGTKRRDEIHYNENHNWHRKRFSIAHEIGHLLFNTSCGESRFDLYNSKSPNETEANQFASELLMPLSFLKTDFKKGKINIKDLAWKYIVSEEAMGWKIASTNLLGKI</sequence>
<dbReference type="PANTHER" id="PTHR43236:SF1">
    <property type="entry name" value="BLL7220 PROTEIN"/>
    <property type="match status" value="1"/>
</dbReference>
<dbReference type="PANTHER" id="PTHR43236">
    <property type="entry name" value="ANTITOXIN HIGA1"/>
    <property type="match status" value="1"/>
</dbReference>
<feature type="domain" description="IrrE N-terminal-like" evidence="1">
    <location>
        <begin position="73"/>
        <end position="162"/>
    </location>
</feature>
<dbReference type="Pfam" id="PF06114">
    <property type="entry name" value="Peptidase_M78"/>
    <property type="match status" value="1"/>
</dbReference>
<name>A0A837HQN7_9BACT</name>
<evidence type="ECO:0000313" key="3">
    <source>
        <dbReference type="Proteomes" id="UP000033998"/>
    </source>
</evidence>
<dbReference type="Gene3D" id="1.10.10.2910">
    <property type="match status" value="1"/>
</dbReference>
<organism evidence="2 3">
    <name type="scientific">Candidatus Nomurabacteria bacterium GW2011_GWD2_39_12</name>
    <dbReference type="NCBI Taxonomy" id="1618759"/>
    <lineage>
        <taxon>Bacteria</taxon>
        <taxon>Candidatus Nomuraibacteriota</taxon>
    </lineage>
</organism>
<dbReference type="Proteomes" id="UP000033998">
    <property type="component" value="Unassembled WGS sequence"/>
</dbReference>
<evidence type="ECO:0000313" key="2">
    <source>
        <dbReference type="EMBL" id="KKR01568.1"/>
    </source>
</evidence>
<comment type="caution">
    <text evidence="2">The sequence shown here is derived from an EMBL/GenBank/DDBJ whole genome shotgun (WGS) entry which is preliminary data.</text>
</comment>
<protein>
    <recommendedName>
        <fullName evidence="1">IrrE N-terminal-like domain-containing protein</fullName>
    </recommendedName>
</protein>
<reference evidence="2 3" key="1">
    <citation type="journal article" date="2015" name="Nature">
        <title>rRNA introns, odd ribosomes, and small enigmatic genomes across a large radiation of phyla.</title>
        <authorList>
            <person name="Brown C.T."/>
            <person name="Hug L.A."/>
            <person name="Thomas B.C."/>
            <person name="Sharon I."/>
            <person name="Castelle C.J."/>
            <person name="Singh A."/>
            <person name="Wilkins M.J."/>
            <person name="Williams K.H."/>
            <person name="Banfield J.F."/>
        </authorList>
    </citation>
    <scope>NUCLEOTIDE SEQUENCE [LARGE SCALE GENOMIC DNA]</scope>
</reference>
<dbReference type="InterPro" id="IPR052345">
    <property type="entry name" value="Rad_response_metalloprotease"/>
</dbReference>
<dbReference type="EMBL" id="LBWE01000007">
    <property type="protein sequence ID" value="KKR01568.1"/>
    <property type="molecule type" value="Genomic_DNA"/>
</dbReference>